<dbReference type="EnsemblProtists" id="EOD07329">
    <property type="protein sequence ID" value="EOD07329"/>
    <property type="gene ID" value="EMIHUDRAFT_461925"/>
</dbReference>
<reference evidence="2" key="1">
    <citation type="journal article" date="2013" name="Nature">
        <title>Pan genome of the phytoplankton Emiliania underpins its global distribution.</title>
        <authorList>
            <person name="Read B.A."/>
            <person name="Kegel J."/>
            <person name="Klute M.J."/>
            <person name="Kuo A."/>
            <person name="Lefebvre S.C."/>
            <person name="Maumus F."/>
            <person name="Mayer C."/>
            <person name="Miller J."/>
            <person name="Monier A."/>
            <person name="Salamov A."/>
            <person name="Young J."/>
            <person name="Aguilar M."/>
            <person name="Claverie J.M."/>
            <person name="Frickenhaus S."/>
            <person name="Gonzalez K."/>
            <person name="Herman E.K."/>
            <person name="Lin Y.C."/>
            <person name="Napier J."/>
            <person name="Ogata H."/>
            <person name="Sarno A.F."/>
            <person name="Shmutz J."/>
            <person name="Schroeder D."/>
            <person name="de Vargas C."/>
            <person name="Verret F."/>
            <person name="von Dassow P."/>
            <person name="Valentin K."/>
            <person name="Van de Peer Y."/>
            <person name="Wheeler G."/>
            <person name="Dacks J.B."/>
            <person name="Delwiche C.F."/>
            <person name="Dyhrman S.T."/>
            <person name="Glockner G."/>
            <person name="John U."/>
            <person name="Richards T."/>
            <person name="Worden A.Z."/>
            <person name="Zhang X."/>
            <person name="Grigoriev I.V."/>
            <person name="Allen A.E."/>
            <person name="Bidle K."/>
            <person name="Borodovsky M."/>
            <person name="Bowler C."/>
            <person name="Brownlee C."/>
            <person name="Cock J.M."/>
            <person name="Elias M."/>
            <person name="Gladyshev V.N."/>
            <person name="Groth M."/>
            <person name="Guda C."/>
            <person name="Hadaegh A."/>
            <person name="Iglesias-Rodriguez M.D."/>
            <person name="Jenkins J."/>
            <person name="Jones B.M."/>
            <person name="Lawson T."/>
            <person name="Leese F."/>
            <person name="Lindquist E."/>
            <person name="Lobanov A."/>
            <person name="Lomsadze A."/>
            <person name="Malik S.B."/>
            <person name="Marsh M.E."/>
            <person name="Mackinder L."/>
            <person name="Mock T."/>
            <person name="Mueller-Roeber B."/>
            <person name="Pagarete A."/>
            <person name="Parker M."/>
            <person name="Probert I."/>
            <person name="Quesneville H."/>
            <person name="Raines C."/>
            <person name="Rensing S.A."/>
            <person name="Riano-Pachon D.M."/>
            <person name="Richier S."/>
            <person name="Rokitta S."/>
            <person name="Shiraiwa Y."/>
            <person name="Soanes D.M."/>
            <person name="van der Giezen M."/>
            <person name="Wahlund T.M."/>
            <person name="Williams B."/>
            <person name="Wilson W."/>
            <person name="Wolfe G."/>
            <person name="Wurch L.L."/>
        </authorList>
    </citation>
    <scope>NUCLEOTIDE SEQUENCE</scope>
</reference>
<reference evidence="1" key="2">
    <citation type="submission" date="2024-10" db="UniProtKB">
        <authorList>
            <consortium name="EnsemblProtists"/>
        </authorList>
    </citation>
    <scope>IDENTIFICATION</scope>
</reference>
<dbReference type="PaxDb" id="2903-EOD07329"/>
<dbReference type="Proteomes" id="UP000013827">
    <property type="component" value="Unassembled WGS sequence"/>
</dbReference>
<dbReference type="EnsemblProtists" id="EOD33173">
    <property type="protein sequence ID" value="EOD33173"/>
    <property type="gene ID" value="EMIHUDRAFT_202387"/>
</dbReference>
<protein>
    <recommendedName>
        <fullName evidence="3">Methyltransferase domain-containing protein</fullName>
    </recommendedName>
</protein>
<sequence>MLAFIVSLVAYTDPAEELYGIWERNMGKNRETKLQTQYHFAYAQHLAPYRTRNNVTLLEIGANTGDSLYAWSEYFREPGATIWGMRYGVSDSRMKKCRAGAANCAKVHIHDGDQSSARDLRALVAAAFGDAFKAPATLANHEWRRAGYDVIIDDGSHVPAHILFTFTELFPMLRPGGVYVIEDNAFSYADKPTTAYGYRVGHRGGIGRPTTDNAVERFKALADIVNREECFQDLDIVIFSEAIDRAVFQVAFVSGLVFVWKKTAAQQAGLAGIPSLRWTSHANGPALQEYKRFLEAGKHVGVGGVRV</sequence>
<dbReference type="KEGG" id="ehx:EMIHUDRAFT_202387"/>
<dbReference type="HOGENOM" id="CLU_907425_0_0_1"/>
<keyword evidence="2" id="KW-1185">Reference proteome</keyword>
<dbReference type="Pfam" id="PF13578">
    <property type="entry name" value="Methyltransf_24"/>
    <property type="match status" value="1"/>
</dbReference>
<organism evidence="1 2">
    <name type="scientific">Emiliania huxleyi (strain CCMP1516)</name>
    <dbReference type="NCBI Taxonomy" id="280463"/>
    <lineage>
        <taxon>Eukaryota</taxon>
        <taxon>Haptista</taxon>
        <taxon>Haptophyta</taxon>
        <taxon>Prymnesiophyceae</taxon>
        <taxon>Isochrysidales</taxon>
        <taxon>Noelaerhabdaceae</taxon>
        <taxon>Emiliania</taxon>
    </lineage>
</organism>
<dbReference type="eggNOG" id="ENOG502SV8U">
    <property type="taxonomic scope" value="Eukaryota"/>
</dbReference>
<dbReference type="SUPFAM" id="SSF53335">
    <property type="entry name" value="S-adenosyl-L-methionine-dependent methyltransferases"/>
    <property type="match status" value="1"/>
</dbReference>
<name>A0A0D3I7U4_EMIH1</name>
<dbReference type="KEGG" id="ehx:EMIHUDRAFT_461925"/>
<dbReference type="RefSeq" id="XP_005785602.1">
    <property type="nucleotide sequence ID" value="XM_005785545.1"/>
</dbReference>
<dbReference type="Gene3D" id="3.40.50.150">
    <property type="entry name" value="Vaccinia Virus protein VP39"/>
    <property type="match status" value="1"/>
</dbReference>
<proteinExistence type="predicted"/>
<dbReference type="GeneID" id="17253196"/>
<evidence type="ECO:0008006" key="3">
    <source>
        <dbReference type="Google" id="ProtNLM"/>
    </source>
</evidence>
<dbReference type="GeneID" id="17278444"/>
<dbReference type="OMA" id="AANCAKV"/>
<dbReference type="InterPro" id="IPR029063">
    <property type="entry name" value="SAM-dependent_MTases_sf"/>
</dbReference>
<dbReference type="RefSeq" id="XP_005759758.1">
    <property type="nucleotide sequence ID" value="XM_005759701.1"/>
</dbReference>
<accession>A0A0D3I7U4</accession>
<dbReference type="AlphaFoldDB" id="A0A0D3I7U4"/>
<dbReference type="STRING" id="2903.R1DCI6"/>
<evidence type="ECO:0000313" key="2">
    <source>
        <dbReference type="Proteomes" id="UP000013827"/>
    </source>
</evidence>
<evidence type="ECO:0000313" key="1">
    <source>
        <dbReference type="EnsemblProtists" id="EOD07329"/>
    </source>
</evidence>